<feature type="transmembrane region" description="Helical" evidence="1">
    <location>
        <begin position="6"/>
        <end position="23"/>
    </location>
</feature>
<keyword evidence="1" id="KW-0812">Transmembrane</keyword>
<evidence type="ECO:0000256" key="1">
    <source>
        <dbReference type="SAM" id="Phobius"/>
    </source>
</evidence>
<dbReference type="KEGG" id="pna:Pnap_0323"/>
<feature type="transmembrane region" description="Helical" evidence="1">
    <location>
        <begin position="100"/>
        <end position="122"/>
    </location>
</feature>
<dbReference type="HOGENOM" id="CLU_1904804_0_0_4"/>
<name>A1VJ18_POLNA</name>
<evidence type="ECO:0008006" key="4">
    <source>
        <dbReference type="Google" id="ProtNLM"/>
    </source>
</evidence>
<dbReference type="EMBL" id="CP000529">
    <property type="protein sequence ID" value="ABM35646.1"/>
    <property type="molecule type" value="Genomic_DNA"/>
</dbReference>
<feature type="transmembrane region" description="Helical" evidence="1">
    <location>
        <begin position="35"/>
        <end position="55"/>
    </location>
</feature>
<proteinExistence type="predicted"/>
<keyword evidence="1" id="KW-1133">Transmembrane helix</keyword>
<gene>
    <name evidence="2" type="ordered locus">Pnap_0323</name>
</gene>
<dbReference type="Proteomes" id="UP000000644">
    <property type="component" value="Chromosome"/>
</dbReference>
<keyword evidence="3" id="KW-1185">Reference proteome</keyword>
<accession>A1VJ18</accession>
<keyword evidence="1" id="KW-0472">Membrane</keyword>
<evidence type="ECO:0000313" key="3">
    <source>
        <dbReference type="Proteomes" id="UP000000644"/>
    </source>
</evidence>
<organism evidence="2 3">
    <name type="scientific">Polaromonas naphthalenivorans (strain CJ2)</name>
    <dbReference type="NCBI Taxonomy" id="365044"/>
    <lineage>
        <taxon>Bacteria</taxon>
        <taxon>Pseudomonadati</taxon>
        <taxon>Pseudomonadota</taxon>
        <taxon>Betaproteobacteria</taxon>
        <taxon>Burkholderiales</taxon>
        <taxon>Comamonadaceae</taxon>
        <taxon>Polaromonas</taxon>
    </lineage>
</organism>
<evidence type="ECO:0000313" key="2">
    <source>
        <dbReference type="EMBL" id="ABM35646.1"/>
    </source>
</evidence>
<reference evidence="3" key="1">
    <citation type="journal article" date="2009" name="Environ. Microbiol.">
        <title>The genome of Polaromonas naphthalenivorans strain CJ2, isolated from coal tar-contaminated sediment, reveals physiological and metabolic versatility and evolution through extensive horizontal gene transfer.</title>
        <authorList>
            <person name="Yagi J.M."/>
            <person name="Sims D."/>
            <person name="Brettin T."/>
            <person name="Bruce D."/>
            <person name="Madsen E.L."/>
        </authorList>
    </citation>
    <scope>NUCLEOTIDE SEQUENCE [LARGE SCALE GENOMIC DNA]</scope>
    <source>
        <strain evidence="3">CJ2</strain>
    </source>
</reference>
<feature type="transmembrane region" description="Helical" evidence="1">
    <location>
        <begin position="61"/>
        <end position="79"/>
    </location>
</feature>
<protein>
    <recommendedName>
        <fullName evidence="4">Transmembrane protein</fullName>
    </recommendedName>
</protein>
<sequence length="133" mass="14660">MLVPIAVSAYFAIYITFCLWAHYDDFTNRNSASWFAIVEMASNVFLLLAALSFWLPSLRAIPSSLLFALFAFGCMVFFVQGIVVGRKHAKDQGLSSAGKVFTVFSGAVLGVLVTGPLLYWGWQSTVRIIHAET</sequence>
<dbReference type="AlphaFoldDB" id="A1VJ18"/>